<dbReference type="AlphaFoldDB" id="A0AAE1EAX6"/>
<organism evidence="2 3">
    <name type="scientific">Elysia crispata</name>
    <name type="common">lettuce slug</name>
    <dbReference type="NCBI Taxonomy" id="231223"/>
    <lineage>
        <taxon>Eukaryota</taxon>
        <taxon>Metazoa</taxon>
        <taxon>Spiralia</taxon>
        <taxon>Lophotrochozoa</taxon>
        <taxon>Mollusca</taxon>
        <taxon>Gastropoda</taxon>
        <taxon>Heterobranchia</taxon>
        <taxon>Euthyneura</taxon>
        <taxon>Panpulmonata</taxon>
        <taxon>Sacoglossa</taxon>
        <taxon>Placobranchoidea</taxon>
        <taxon>Plakobranchidae</taxon>
        <taxon>Elysia</taxon>
    </lineage>
</organism>
<keyword evidence="3" id="KW-1185">Reference proteome</keyword>
<feature type="region of interest" description="Disordered" evidence="1">
    <location>
        <begin position="78"/>
        <end position="99"/>
    </location>
</feature>
<evidence type="ECO:0000313" key="3">
    <source>
        <dbReference type="Proteomes" id="UP001283361"/>
    </source>
</evidence>
<feature type="region of interest" description="Disordered" evidence="1">
    <location>
        <begin position="1"/>
        <end position="24"/>
    </location>
</feature>
<evidence type="ECO:0000256" key="1">
    <source>
        <dbReference type="SAM" id="MobiDB-lite"/>
    </source>
</evidence>
<reference evidence="2" key="1">
    <citation type="journal article" date="2023" name="G3 (Bethesda)">
        <title>A reference genome for the long-term kleptoplast-retaining sea slug Elysia crispata morphotype clarki.</title>
        <authorList>
            <person name="Eastman K.E."/>
            <person name="Pendleton A.L."/>
            <person name="Shaikh M.A."/>
            <person name="Suttiyut T."/>
            <person name="Ogas R."/>
            <person name="Tomko P."/>
            <person name="Gavelis G."/>
            <person name="Widhalm J.R."/>
            <person name="Wisecaver J.H."/>
        </authorList>
    </citation>
    <scope>NUCLEOTIDE SEQUENCE</scope>
    <source>
        <strain evidence="2">ECLA1</strain>
    </source>
</reference>
<dbReference type="EMBL" id="JAWDGP010000422">
    <property type="protein sequence ID" value="KAK3800746.1"/>
    <property type="molecule type" value="Genomic_DNA"/>
</dbReference>
<evidence type="ECO:0000313" key="2">
    <source>
        <dbReference type="EMBL" id="KAK3800746.1"/>
    </source>
</evidence>
<proteinExistence type="predicted"/>
<protein>
    <submittedName>
        <fullName evidence="2">Uncharacterized protein</fullName>
    </submittedName>
</protein>
<gene>
    <name evidence="2" type="ORF">RRG08_003151</name>
</gene>
<accession>A0AAE1EAX6</accession>
<sequence>MSEGEEDLTPNSATPLPSKDLDLDQDEEWTDELVDFADRLEPFTEFSFLVHDLPVVSGLLDYFKLFFPDSVLNMISGKPTDMRSNSKKQREQRMCTGSHPLLLI</sequence>
<name>A0AAE1EAX6_9GAST</name>
<comment type="caution">
    <text evidence="2">The sequence shown here is derived from an EMBL/GenBank/DDBJ whole genome shotgun (WGS) entry which is preliminary data.</text>
</comment>
<dbReference type="Proteomes" id="UP001283361">
    <property type="component" value="Unassembled WGS sequence"/>
</dbReference>